<keyword evidence="6 8" id="KW-1133">Transmembrane helix</keyword>
<feature type="transmembrane region" description="Helical" evidence="8">
    <location>
        <begin position="284"/>
        <end position="306"/>
    </location>
</feature>
<feature type="transmembrane region" description="Helical" evidence="8">
    <location>
        <begin position="440"/>
        <end position="468"/>
    </location>
</feature>
<evidence type="ECO:0000256" key="7">
    <source>
        <dbReference type="ARBA" id="ARBA00023136"/>
    </source>
</evidence>
<feature type="transmembrane region" description="Helical" evidence="8">
    <location>
        <begin position="237"/>
        <end position="263"/>
    </location>
</feature>
<dbReference type="STRING" id="1123510.GCA_000620025_00234"/>
<feature type="transmembrane region" description="Helical" evidence="8">
    <location>
        <begin position="326"/>
        <end position="348"/>
    </location>
</feature>
<name>A0A348HBE2_9GAMM</name>
<dbReference type="GO" id="GO:0005886">
    <property type="term" value="C:plasma membrane"/>
    <property type="evidence" value="ECO:0007669"/>
    <property type="project" value="UniProtKB-SubCell"/>
</dbReference>
<keyword evidence="7 8" id="KW-0472">Membrane</keyword>
<dbReference type="InterPro" id="IPR018227">
    <property type="entry name" value="Amino_acid_transport_2"/>
</dbReference>
<evidence type="ECO:0000256" key="6">
    <source>
        <dbReference type="ARBA" id="ARBA00022989"/>
    </source>
</evidence>
<evidence type="ECO:0000256" key="5">
    <source>
        <dbReference type="ARBA" id="ARBA00022692"/>
    </source>
</evidence>
<keyword evidence="5 8" id="KW-0812">Transmembrane</keyword>
<keyword evidence="4" id="KW-0997">Cell inner membrane</keyword>
<evidence type="ECO:0000256" key="4">
    <source>
        <dbReference type="ARBA" id="ARBA00022519"/>
    </source>
</evidence>
<evidence type="ECO:0000256" key="8">
    <source>
        <dbReference type="SAM" id="Phobius"/>
    </source>
</evidence>
<feature type="transmembrane region" description="Helical" evidence="8">
    <location>
        <begin position="129"/>
        <end position="150"/>
    </location>
</feature>
<keyword evidence="3" id="KW-1003">Cell membrane</keyword>
<feature type="transmembrane region" description="Helical" evidence="8">
    <location>
        <begin position="80"/>
        <end position="97"/>
    </location>
</feature>
<dbReference type="AlphaFoldDB" id="A0A348HBE2"/>
<dbReference type="PANTHER" id="PTHR35334:SF2">
    <property type="entry name" value="SERINE TRANSPORTER SDAC"/>
    <property type="match status" value="1"/>
</dbReference>
<sequence>MCVSSSRSWQAVAERLPLQAYLEQSFKADLMTELRQTDQVLPAAQRALNRQDITWALGLFGTAIGAGTLFLPIAAGIGGTWTLLFIALFALPVTYFSHRALTRFVQSGADSDRDITDVVGRHFGPHARALFTVLYFFAIFPILLVYSVAITNTTLDVLTHQLGMTSPPRALVSFLLIAVLIGIARGGERRVVKAMSYLVYPFIAALVILSLILIPHWSTAFFAASARTEAASSSSAVWTSIWMAIPVLVFSFNHSPIISAFAMDQRQRYGANADRKSCQILGGAHLLMVATVLLFVFSCVLSLTPADLAEAKADNITILSYLARHFNTRIIEVAAPIIALIAIAKSFLGHYIGAREGAVGLIEHVCRGKSSSRRHRVLNDVAAVLMGLSCWGVATLNPGILSMIEKLGGPIIALLLFLLPMVAIYTLPVLSRYRRNPSNLLVIVIGVLAVLAAFSQITGILSALWSFLTHAV</sequence>
<organism evidence="9 10">
    <name type="scientific">Zymobacter palmae</name>
    <dbReference type="NCBI Taxonomy" id="33074"/>
    <lineage>
        <taxon>Bacteria</taxon>
        <taxon>Pseudomonadati</taxon>
        <taxon>Pseudomonadota</taxon>
        <taxon>Gammaproteobacteria</taxon>
        <taxon>Oceanospirillales</taxon>
        <taxon>Halomonadaceae</taxon>
        <taxon>Zymobacter group</taxon>
        <taxon>Zymobacter</taxon>
    </lineage>
</organism>
<dbReference type="Proteomes" id="UP000267342">
    <property type="component" value="Chromosome"/>
</dbReference>
<feature type="transmembrane region" description="Helical" evidence="8">
    <location>
        <begin position="198"/>
        <end position="217"/>
    </location>
</feature>
<dbReference type="GO" id="GO:0003333">
    <property type="term" value="P:amino acid transmembrane transport"/>
    <property type="evidence" value="ECO:0007669"/>
    <property type="project" value="InterPro"/>
</dbReference>
<gene>
    <name evidence="9" type="ORF">ZBT109_0145</name>
</gene>
<keyword evidence="2" id="KW-0813">Transport</keyword>
<feature type="transmembrane region" description="Helical" evidence="8">
    <location>
        <begin position="53"/>
        <end position="74"/>
    </location>
</feature>
<reference evidence="9 10" key="1">
    <citation type="submission" date="2018-09" db="EMBL/GenBank/DDBJ databases">
        <title>Zymobacter palmae IAM14233 (=T109) whole genome analysis.</title>
        <authorList>
            <person name="Yanase H."/>
        </authorList>
    </citation>
    <scope>NUCLEOTIDE SEQUENCE [LARGE SCALE GENOMIC DNA]</scope>
    <source>
        <strain evidence="9 10">IAM14233</strain>
    </source>
</reference>
<evidence type="ECO:0000256" key="1">
    <source>
        <dbReference type="ARBA" id="ARBA00004429"/>
    </source>
</evidence>
<accession>A0A348HBE2</accession>
<feature type="transmembrane region" description="Helical" evidence="8">
    <location>
        <begin position="377"/>
        <end position="401"/>
    </location>
</feature>
<dbReference type="KEGG" id="zpl:ZBT109_0145"/>
<evidence type="ECO:0000313" key="9">
    <source>
        <dbReference type="EMBL" id="BBG28944.1"/>
    </source>
</evidence>
<evidence type="ECO:0000256" key="2">
    <source>
        <dbReference type="ARBA" id="ARBA00022448"/>
    </source>
</evidence>
<dbReference type="PANTHER" id="PTHR35334">
    <property type="entry name" value="SERINE TRANSPORTER"/>
    <property type="match status" value="1"/>
</dbReference>
<comment type="subcellular location">
    <subcellularLocation>
        <location evidence="1">Cell inner membrane</location>
        <topology evidence="1">Multi-pass membrane protein</topology>
    </subcellularLocation>
</comment>
<dbReference type="EMBL" id="AP018933">
    <property type="protein sequence ID" value="BBG28944.1"/>
    <property type="molecule type" value="Genomic_DNA"/>
</dbReference>
<proteinExistence type="predicted"/>
<protein>
    <submittedName>
        <fullName evidence="9">Amino acid permeases</fullName>
    </submittedName>
</protein>
<evidence type="ECO:0000313" key="10">
    <source>
        <dbReference type="Proteomes" id="UP000267342"/>
    </source>
</evidence>
<evidence type="ECO:0000256" key="3">
    <source>
        <dbReference type="ARBA" id="ARBA00022475"/>
    </source>
</evidence>
<keyword evidence="10" id="KW-1185">Reference proteome</keyword>
<feature type="transmembrane region" description="Helical" evidence="8">
    <location>
        <begin position="170"/>
        <end position="186"/>
    </location>
</feature>
<feature type="transmembrane region" description="Helical" evidence="8">
    <location>
        <begin position="407"/>
        <end position="428"/>
    </location>
</feature>